<dbReference type="Pfam" id="PF06996">
    <property type="entry name" value="T6SS_TssG"/>
    <property type="match status" value="1"/>
</dbReference>
<dbReference type="NCBIfam" id="TIGR03347">
    <property type="entry name" value="VI_chp_1"/>
    <property type="match status" value="1"/>
</dbReference>
<dbReference type="InterPro" id="IPR010732">
    <property type="entry name" value="T6SS_TssG-like"/>
</dbReference>
<dbReference type="PANTHER" id="PTHR35564">
    <property type="match status" value="1"/>
</dbReference>
<organism evidence="1 2">
    <name type="scientific">Haemophilus parainfluenzae</name>
    <dbReference type="NCBI Taxonomy" id="729"/>
    <lineage>
        <taxon>Bacteria</taxon>
        <taxon>Pseudomonadati</taxon>
        <taxon>Pseudomonadota</taxon>
        <taxon>Gammaproteobacteria</taxon>
        <taxon>Pasteurellales</taxon>
        <taxon>Pasteurellaceae</taxon>
        <taxon>Haemophilus</taxon>
    </lineage>
</organism>
<protein>
    <submittedName>
        <fullName evidence="1">Type VI secretion system baseplate subunit TssG</fullName>
    </submittedName>
</protein>
<sequence length="327" mass="37797">MVLRKYNFFQLVEILHKLENVDICDTLNIQPDKEIIRFTSYAGLGFPTRDIIDVSVGEKGKYTLEVSFLGLQGTQSPLPTYYLENLAAEYLHKETKLIDFINLFNHRLIFFLHHIWRKYRYYINFKDGATDSFSNKLFSLVGLDHKQTREFLGIDASKLLANLGALVNSSRSRDVICRLVSQCFEIKDVSLDEWVFRYVDIPQDQQNRLGIMSRINGIGLKGRSCLGENFTLGSRIQDRSGKFELQLNNLSRKQFLSFLPNGSNYKILSNFVSFILKDQFAWDLRLKMKPKQVTGIKLGDEKNAMLGWISFLGKPENNPNIKLSVRE</sequence>
<accession>A0A7M1NZG4</accession>
<dbReference type="Proteomes" id="UP000595009">
    <property type="component" value="Chromosome"/>
</dbReference>
<dbReference type="EMBL" id="CP063120">
    <property type="protein sequence ID" value="QOR18376.1"/>
    <property type="molecule type" value="Genomic_DNA"/>
</dbReference>
<proteinExistence type="predicted"/>
<name>A0A7M1NZG4_HAEPA</name>
<reference evidence="1 2" key="1">
    <citation type="submission" date="2020-10" db="EMBL/GenBank/DDBJ databases">
        <title>Genomic diversity and antimicrobial resistance of Haemophilus colonising the airways of young children with cystic fibrosis.</title>
        <authorList>
            <person name="Watts S.C."/>
            <person name="Judd L.M."/>
            <person name="Carzino R."/>
            <person name="Ranganathan S."/>
            <person name="Holt K.E."/>
        </authorList>
    </citation>
    <scope>NUCLEOTIDE SEQUENCE [LARGE SCALE GENOMIC DNA]</scope>
    <source>
        <strain evidence="1 2">M1C137_2</strain>
    </source>
</reference>
<gene>
    <name evidence="1" type="primary">tssG</name>
    <name evidence="1" type="ORF">INP94_09215</name>
</gene>
<evidence type="ECO:0000313" key="1">
    <source>
        <dbReference type="EMBL" id="QOR18376.1"/>
    </source>
</evidence>
<evidence type="ECO:0000313" key="2">
    <source>
        <dbReference type="Proteomes" id="UP000595009"/>
    </source>
</evidence>
<dbReference type="AlphaFoldDB" id="A0A7M1NZG4"/>
<dbReference type="PANTHER" id="PTHR35564:SF3">
    <property type="entry name" value="TYPE VI SECRETION SYSTEM BASEPLATE SUBUNIT TSSG"/>
    <property type="match status" value="1"/>
</dbReference>